<dbReference type="SUPFAM" id="SSF48113">
    <property type="entry name" value="Heme-dependent peroxidases"/>
    <property type="match status" value="2"/>
</dbReference>
<evidence type="ECO:0000256" key="4">
    <source>
        <dbReference type="ARBA" id="ARBA00023002"/>
    </source>
</evidence>
<dbReference type="GO" id="GO:0005576">
    <property type="term" value="C:extracellular region"/>
    <property type="evidence" value="ECO:0007669"/>
    <property type="project" value="UniProtKB-SubCell"/>
</dbReference>
<feature type="active site" description="Proton acceptor" evidence="9">
    <location>
        <position position="148"/>
    </location>
</feature>
<evidence type="ECO:0000256" key="2">
    <source>
        <dbReference type="ARBA" id="ARBA00022617"/>
    </source>
</evidence>
<dbReference type="VEuPathDB" id="FungiDB:GMDG_01515"/>
<dbReference type="PANTHER" id="PTHR30555">
    <property type="entry name" value="HYDROPEROXIDASE I, BIFUNCTIONAL CATALASE-PEROXIDASE"/>
    <property type="match status" value="1"/>
</dbReference>
<sequence precursor="true">MLQLMPLSQIVLLAISALPLTSAVSCPYIGGNGARDNAGRIPHPESIVEPGYSPEDPGFGRCSRKSKVAGGGTRSEDWWPCDLNLAVLRQNGESSNPWDAKFNYATEFAKLDVSELKKDLTELQTNSQSWWPADFGNYGPFLIRLSWHNAGTYRSEDGRGGAGMGQQRFAPLNSWPDNASLDKARRLLWPIKQKYGRKLSWADLMVFAGNMAMGNMGFPTYGFAFGREDTWQSDEGIYWGSEQEFFPSPNSNKDRYSGSTDIHGRAKNLEEPLSATNMGLIYVDPRGPNGTPDPKASALDIRVTFGRMGMDDEETVALIAGGHAFGKTHGAVSEGFIGPAPNAAGIENQGLGWKNSFNTGVGNNSYTSGHEVIWSKTPTKWANEFLGSLIHNNWTLVKSPGGAPQWEAVNADASYPDAFIPGKLHKPTMLTSDLGLIHDPIYNNISKAFLNDFDYFTEKFALAWYKLLHRDMGPVSRYLGSEVPKDEHLLWQDPLPAASYKIIDDADVKRLKQDILGAPNVNISNLVTTAWGSASTFRISDKRGGANGARIALQPQRSFSVNNPERLAAVLKSLQEVKDKFNSANKKKQVSLADLIVLGGTAAVEKAAADAGTAIKVPFTPGRVDTTQDLTDVETFAYLEPRTDAFRNYGHGNSRSLTEEMMVSRAALLTLSIPEMTVLVGGMRALGANYDGSAFGILTDRPGQLTNDFFTNLLDASTVWSPVADTNEEKFEGKDLSSGSPKYKATRADLIFGSHAELRAVAEVYGSGDAQDKLVNDFARAWVKVMNLDRYDVK</sequence>
<keyword evidence="1 9" id="KW-0575">Peroxidase</keyword>
<dbReference type="PRINTS" id="PR00458">
    <property type="entry name" value="PEROXIDASE"/>
</dbReference>
<dbReference type="FunFam" id="1.10.520.10:FF:000002">
    <property type="entry name" value="Catalase-peroxidase"/>
    <property type="match status" value="1"/>
</dbReference>
<keyword evidence="4 9" id="KW-0560">Oxidoreductase</keyword>
<dbReference type="InterPro" id="IPR002016">
    <property type="entry name" value="Haem_peroxidase"/>
</dbReference>
<protein>
    <recommendedName>
        <fullName evidence="9 10">Catalase-peroxidase</fullName>
        <shortName evidence="9">CP</shortName>
        <ecNumber evidence="9 10">1.11.1.21</ecNumber>
    </recommendedName>
    <alternativeName>
        <fullName evidence="9">Peroxidase/catalase</fullName>
    </alternativeName>
</protein>
<feature type="signal peptide" evidence="9 10">
    <location>
        <begin position="1"/>
        <end position="23"/>
    </location>
</feature>
<evidence type="ECO:0000256" key="6">
    <source>
        <dbReference type="ARBA" id="ARBA00023324"/>
    </source>
</evidence>
<evidence type="ECO:0000256" key="3">
    <source>
        <dbReference type="ARBA" id="ARBA00022723"/>
    </source>
</evidence>
<feature type="site" description="Transition state stabilizer" evidence="9">
    <location>
        <position position="144"/>
    </location>
</feature>
<dbReference type="eggNOG" id="ENOG502QTDY">
    <property type="taxonomic scope" value="Eukaryota"/>
</dbReference>
<dbReference type="NCBIfam" id="NF011635">
    <property type="entry name" value="PRK15061.1"/>
    <property type="match status" value="1"/>
</dbReference>
<comment type="subcellular location">
    <subcellularLocation>
        <location evidence="9">Secreted</location>
    </subcellularLocation>
</comment>
<comment type="function">
    <text evidence="9">Bifunctional enzyme with both catalase and broad-spectrum peroxidase activity. Confers resistance to H(2)O(2) in hyphae. May play an antioxidative role in fungal defense against the host-produced H(2)O(2) (oxidative burst) at the early stage of plant infection.</text>
</comment>
<keyword evidence="9 10" id="KW-0732">Signal</keyword>
<dbReference type="GO" id="GO:0070301">
    <property type="term" value="P:cellular response to hydrogen peroxide"/>
    <property type="evidence" value="ECO:0007669"/>
    <property type="project" value="TreeGrafter"/>
</dbReference>
<dbReference type="PROSITE" id="PS50873">
    <property type="entry name" value="PEROXIDASE_4"/>
    <property type="match status" value="1"/>
</dbReference>
<dbReference type="GO" id="GO:0005829">
    <property type="term" value="C:cytosol"/>
    <property type="evidence" value="ECO:0007669"/>
    <property type="project" value="TreeGrafter"/>
</dbReference>
<keyword evidence="5 9" id="KW-0408">Iron</keyword>
<dbReference type="AlphaFoldDB" id="A0A177A6W2"/>
<dbReference type="PRINTS" id="PR00460">
    <property type="entry name" value="BPEROXIDASE"/>
</dbReference>
<gene>
    <name evidence="9" type="primary">katG</name>
    <name evidence="13" type="synonym">KATG2</name>
    <name evidence="13" type="ORF">VC83_07080</name>
</gene>
<keyword evidence="2 9" id="KW-0349">Heme</keyword>
<dbReference type="GO" id="GO:0020037">
    <property type="term" value="F:heme binding"/>
    <property type="evidence" value="ECO:0007669"/>
    <property type="project" value="InterPro"/>
</dbReference>
<feature type="cross-link" description="Tryptophyl-tyrosyl-methioninium (Tyr-Met) (with Trp-147)" evidence="9">
    <location>
        <begin position="282"/>
        <end position="308"/>
    </location>
</feature>
<dbReference type="PROSITE" id="PS00436">
    <property type="entry name" value="PEROXIDASE_2"/>
    <property type="match status" value="1"/>
</dbReference>
<feature type="binding site" description="axial binding residue" evidence="9">
    <location>
        <position position="323"/>
    </location>
    <ligand>
        <name>heme</name>
        <dbReference type="ChEBI" id="CHEBI:30413"/>
    </ligand>
    <ligandPart>
        <name>Fe</name>
        <dbReference type="ChEBI" id="CHEBI:18248"/>
    </ligandPart>
</feature>
<reference evidence="13" key="1">
    <citation type="submission" date="2016-03" db="EMBL/GenBank/DDBJ databases">
        <title>Updated assembly of Pseudogymnoascus destructans, the fungus causing white-nose syndrome of bats.</title>
        <authorList>
            <person name="Palmer J.M."/>
            <person name="Drees K.P."/>
            <person name="Foster J.T."/>
            <person name="Lindner D.L."/>
        </authorList>
    </citation>
    <scope>NUCLEOTIDE SEQUENCE [LARGE SCALE GENOMIC DNA]</scope>
    <source>
        <strain evidence="13">20631-21</strain>
    </source>
</reference>
<comment type="caution">
    <text evidence="9">Lacks conserved residue(s) required for the propagation of feature annotation.</text>
</comment>
<proteinExistence type="inferred from homology"/>
<evidence type="ECO:0000313" key="13">
    <source>
        <dbReference type="EMBL" id="OAF56774.1"/>
    </source>
</evidence>
<evidence type="ECO:0000259" key="12">
    <source>
        <dbReference type="PROSITE" id="PS50873"/>
    </source>
</evidence>
<feature type="chain" id="PRO_5007948878" description="Catalase-peroxidase" evidence="9 10">
    <location>
        <begin position="24"/>
        <end position="794"/>
    </location>
</feature>
<dbReference type="EMBL" id="KV441402">
    <property type="protein sequence ID" value="OAF56774.1"/>
    <property type="molecule type" value="Genomic_DNA"/>
</dbReference>
<evidence type="ECO:0000256" key="10">
    <source>
        <dbReference type="RuleBase" id="RU003451"/>
    </source>
</evidence>
<dbReference type="InterPro" id="IPR019794">
    <property type="entry name" value="Peroxidases_AS"/>
</dbReference>
<comment type="catalytic activity">
    <reaction evidence="8 9 10">
        <text>H2O2 + AH2 = A + 2 H2O</text>
        <dbReference type="Rhea" id="RHEA:30275"/>
        <dbReference type="ChEBI" id="CHEBI:13193"/>
        <dbReference type="ChEBI" id="CHEBI:15377"/>
        <dbReference type="ChEBI" id="CHEBI:16240"/>
        <dbReference type="ChEBI" id="CHEBI:17499"/>
        <dbReference type="EC" id="1.11.1.21"/>
    </reaction>
</comment>
<dbReference type="EC" id="1.11.1.21" evidence="9 10"/>
<comment type="PTM">
    <text evidence="9">Formation of the three residue Trp-Tyr-Met cross-link is important for the catalase, but not the peroxidase activity of the enzyme.</text>
</comment>
<dbReference type="NCBIfam" id="TIGR00198">
    <property type="entry name" value="cat_per_HPI"/>
    <property type="match status" value="1"/>
</dbReference>
<comment type="cofactor">
    <cofactor evidence="9">
        <name>heme b</name>
        <dbReference type="ChEBI" id="CHEBI:60344"/>
    </cofactor>
    <text evidence="9">Binds 1 heme b (iron(II)-protoporphyrin IX) group per monomer.</text>
</comment>
<feature type="domain" description="Plant heme peroxidase family profile" evidence="12">
    <location>
        <begin position="181"/>
        <end position="467"/>
    </location>
</feature>
<evidence type="ECO:0000256" key="7">
    <source>
        <dbReference type="ARBA" id="ARBA00049145"/>
    </source>
</evidence>
<dbReference type="Gene3D" id="1.10.520.10">
    <property type="match status" value="2"/>
</dbReference>
<keyword evidence="9" id="KW-0964">Secreted</keyword>
<dbReference type="OrthoDB" id="407695at2759"/>
<dbReference type="InterPro" id="IPR019793">
    <property type="entry name" value="Peroxidases_heam-ligand_BS"/>
</dbReference>
<evidence type="ECO:0000256" key="1">
    <source>
        <dbReference type="ARBA" id="ARBA00022559"/>
    </source>
</evidence>
<dbReference type="PANTHER" id="PTHR30555:SF0">
    <property type="entry name" value="CATALASE-PEROXIDASE"/>
    <property type="match status" value="1"/>
</dbReference>
<feature type="region of interest" description="Disordered" evidence="11">
    <location>
        <begin position="52"/>
        <end position="74"/>
    </location>
</feature>
<keyword evidence="9" id="KW-1015">Disulfide bond</keyword>
<dbReference type="Pfam" id="PF00141">
    <property type="entry name" value="peroxidase"/>
    <property type="match status" value="2"/>
</dbReference>
<evidence type="ECO:0000256" key="8">
    <source>
        <dbReference type="ARBA" id="ARBA00051651"/>
    </source>
</evidence>
<accession>A0A177A6W2</accession>
<dbReference type="GO" id="GO:0042744">
    <property type="term" value="P:hydrogen peroxide catabolic process"/>
    <property type="evidence" value="ECO:0007669"/>
    <property type="project" value="UniProtKB-KW"/>
</dbReference>
<evidence type="ECO:0000256" key="11">
    <source>
        <dbReference type="SAM" id="MobiDB-lite"/>
    </source>
</evidence>
<evidence type="ECO:0000256" key="9">
    <source>
        <dbReference type="HAMAP-Rule" id="MF_03108"/>
    </source>
</evidence>
<keyword evidence="3 9" id="KW-0479">Metal-binding</keyword>
<keyword evidence="6 9" id="KW-0376">Hydrogen peroxide</keyword>
<comment type="subunit">
    <text evidence="9">Homodimer; disulfide-linked.</text>
</comment>
<evidence type="ECO:0000256" key="5">
    <source>
        <dbReference type="ARBA" id="ARBA00023004"/>
    </source>
</evidence>
<dbReference type="InterPro" id="IPR010255">
    <property type="entry name" value="Haem_peroxidase_sf"/>
</dbReference>
<comment type="catalytic activity">
    <reaction evidence="7 9 10">
        <text>2 H2O2 = O2 + 2 H2O</text>
        <dbReference type="Rhea" id="RHEA:20309"/>
        <dbReference type="ChEBI" id="CHEBI:15377"/>
        <dbReference type="ChEBI" id="CHEBI:15379"/>
        <dbReference type="ChEBI" id="CHEBI:16240"/>
        <dbReference type="EC" id="1.11.1.21"/>
    </reaction>
</comment>
<dbReference type="GO" id="GO:0004096">
    <property type="term" value="F:catalase activity"/>
    <property type="evidence" value="ECO:0007669"/>
    <property type="project" value="UniProtKB-UniRule"/>
</dbReference>
<comment type="similarity">
    <text evidence="9 10">Belongs to the peroxidase family. Peroxidase/catalase subfamily.</text>
</comment>
<dbReference type="Proteomes" id="UP000077154">
    <property type="component" value="Unassembled WGS sequence"/>
</dbReference>
<dbReference type="PROSITE" id="PS00435">
    <property type="entry name" value="PEROXIDASE_1"/>
    <property type="match status" value="1"/>
</dbReference>
<dbReference type="FunFam" id="1.10.420.10:FF:000004">
    <property type="entry name" value="Catalase-peroxidase"/>
    <property type="match status" value="1"/>
</dbReference>
<dbReference type="HAMAP" id="MF_01961">
    <property type="entry name" value="Catal_peroxid"/>
    <property type="match status" value="1"/>
</dbReference>
<name>A0A177A6W2_9PEZI</name>
<organism evidence="13">
    <name type="scientific">Pseudogymnoascus destructans</name>
    <dbReference type="NCBI Taxonomy" id="655981"/>
    <lineage>
        <taxon>Eukaryota</taxon>
        <taxon>Fungi</taxon>
        <taxon>Dikarya</taxon>
        <taxon>Ascomycota</taxon>
        <taxon>Pezizomycotina</taxon>
        <taxon>Leotiomycetes</taxon>
        <taxon>Thelebolales</taxon>
        <taxon>Thelebolaceae</taxon>
        <taxon>Pseudogymnoascus</taxon>
    </lineage>
</organism>
<dbReference type="InterPro" id="IPR000763">
    <property type="entry name" value="Catalase_peroxidase"/>
</dbReference>
<dbReference type="GO" id="GO:0046872">
    <property type="term" value="F:metal ion binding"/>
    <property type="evidence" value="ECO:0007669"/>
    <property type="project" value="UniProtKB-KW"/>
</dbReference>
<dbReference type="Gene3D" id="1.10.420.10">
    <property type="entry name" value="Peroxidase, domain 2"/>
    <property type="match status" value="2"/>
</dbReference>